<name>A0A497F3I1_9CREN</name>
<evidence type="ECO:0000313" key="4">
    <source>
        <dbReference type="Proteomes" id="UP000269499"/>
    </source>
</evidence>
<dbReference type="Proteomes" id="UP000269499">
    <property type="component" value="Unassembled WGS sequence"/>
</dbReference>
<organism evidence="3 4">
    <name type="scientific">Thermoproteota archaeon</name>
    <dbReference type="NCBI Taxonomy" id="2056631"/>
    <lineage>
        <taxon>Archaea</taxon>
        <taxon>Thermoproteota</taxon>
    </lineage>
</organism>
<feature type="domain" description="DUF8156" evidence="2">
    <location>
        <begin position="18"/>
        <end position="94"/>
    </location>
</feature>
<dbReference type="InterPro" id="IPR058469">
    <property type="entry name" value="DUF8156"/>
</dbReference>
<accession>A0A497F3I1</accession>
<dbReference type="EMBL" id="QMRA01000044">
    <property type="protein sequence ID" value="RLE53911.1"/>
    <property type="molecule type" value="Genomic_DNA"/>
</dbReference>
<evidence type="ECO:0000259" key="2">
    <source>
        <dbReference type="Pfam" id="PF26485"/>
    </source>
</evidence>
<proteinExistence type="predicted"/>
<dbReference type="Pfam" id="PF26485">
    <property type="entry name" value="DUF8156"/>
    <property type="match status" value="1"/>
</dbReference>
<protein>
    <recommendedName>
        <fullName evidence="2">DUF8156 domain-containing protein</fullName>
    </recommendedName>
</protein>
<reference evidence="3 4" key="1">
    <citation type="submission" date="2018-06" db="EMBL/GenBank/DDBJ databases">
        <title>Extensive metabolic versatility and redundancy in microbially diverse, dynamic hydrothermal sediments.</title>
        <authorList>
            <person name="Dombrowski N."/>
            <person name="Teske A."/>
            <person name="Baker B.J."/>
        </authorList>
    </citation>
    <scope>NUCLEOTIDE SEQUENCE [LARGE SCALE GENOMIC DNA]</scope>
    <source>
        <strain evidence="3">B20_G2</strain>
    </source>
</reference>
<dbReference type="AlphaFoldDB" id="A0A497F3I1"/>
<evidence type="ECO:0000256" key="1">
    <source>
        <dbReference type="SAM" id="Coils"/>
    </source>
</evidence>
<feature type="coiled-coil region" evidence="1">
    <location>
        <begin position="71"/>
        <end position="98"/>
    </location>
</feature>
<comment type="caution">
    <text evidence="3">The sequence shown here is derived from an EMBL/GenBank/DDBJ whole genome shotgun (WGS) entry which is preliminary data.</text>
</comment>
<gene>
    <name evidence="3" type="ORF">DRJ26_02630</name>
</gene>
<keyword evidence="1" id="KW-0175">Coiled coil</keyword>
<evidence type="ECO:0000313" key="3">
    <source>
        <dbReference type="EMBL" id="RLE53911.1"/>
    </source>
</evidence>
<sequence>MTISLRMKLESKVAELKRCFQAALISLRRREAFDKLVEAWSSEIQAISYLNAPTLMESMLLTAAVDNRCEIELLKERLKLITREVEELKLKVRSKSEL</sequence>